<evidence type="ECO:0000313" key="4">
    <source>
        <dbReference type="EMBL" id="OEH80788.1"/>
    </source>
</evidence>
<evidence type="ECO:0000313" key="5">
    <source>
        <dbReference type="Proteomes" id="UP000095256"/>
    </source>
</evidence>
<feature type="domain" description="DUF4352" evidence="3">
    <location>
        <begin position="37"/>
        <end position="129"/>
    </location>
</feature>
<accession>A0A1E5KSN6</accession>
<dbReference type="EMBL" id="MIEK01000081">
    <property type="protein sequence ID" value="OEH80788.1"/>
    <property type="molecule type" value="Genomic_DNA"/>
</dbReference>
<dbReference type="STRING" id="762845.BCR26_07250"/>
<protein>
    <recommendedName>
        <fullName evidence="3">DUF4352 domain-containing protein</fullName>
    </recommendedName>
</protein>
<dbReference type="InterPro" id="IPR029050">
    <property type="entry name" value="Immunoprotect_excell_Ig-like"/>
</dbReference>
<name>A0A1E5KSN6_9ENTE</name>
<dbReference type="Proteomes" id="UP000095256">
    <property type="component" value="Unassembled WGS sequence"/>
</dbReference>
<dbReference type="OrthoDB" id="2361085at2"/>
<comment type="caution">
    <text evidence="4">The sequence shown here is derived from an EMBL/GenBank/DDBJ whole genome shotgun (WGS) entry which is preliminary data.</text>
</comment>
<dbReference type="InterPro" id="IPR029051">
    <property type="entry name" value="DUF4352"/>
</dbReference>
<keyword evidence="5" id="KW-1185">Reference proteome</keyword>
<evidence type="ECO:0000259" key="3">
    <source>
        <dbReference type="Pfam" id="PF11611"/>
    </source>
</evidence>
<dbReference type="Gene3D" id="2.60.40.1240">
    <property type="match status" value="1"/>
</dbReference>
<evidence type="ECO:0000256" key="1">
    <source>
        <dbReference type="ARBA" id="ARBA00022729"/>
    </source>
</evidence>
<sequence>MNKIILCSLFLVIFFVGCSQVSSKTTESSKEKVSNVKILENKQLEVKEVSKEKVEKNDQTVKINLSVLNKGKKADGVGSFEFYLESEGKKIEALTDLESLNGEIEPGKELKGNIYFKVPKTLDKIHLVYELEGEKKVSWDLDVKNAK</sequence>
<dbReference type="Pfam" id="PF11611">
    <property type="entry name" value="DUF4352"/>
    <property type="match status" value="1"/>
</dbReference>
<feature type="chain" id="PRO_5009180436" description="DUF4352 domain-containing protein" evidence="2">
    <location>
        <begin position="24"/>
        <end position="147"/>
    </location>
</feature>
<organism evidence="4 5">
    <name type="scientific">Enterococcus rivorum</name>
    <dbReference type="NCBI Taxonomy" id="762845"/>
    <lineage>
        <taxon>Bacteria</taxon>
        <taxon>Bacillati</taxon>
        <taxon>Bacillota</taxon>
        <taxon>Bacilli</taxon>
        <taxon>Lactobacillales</taxon>
        <taxon>Enterococcaceae</taxon>
        <taxon>Enterococcus</taxon>
    </lineage>
</organism>
<keyword evidence="1 2" id="KW-0732">Signal</keyword>
<dbReference type="AlphaFoldDB" id="A0A1E5KSN6"/>
<dbReference type="RefSeq" id="WP_069700306.1">
    <property type="nucleotide sequence ID" value="NZ_JAGGMA010000001.1"/>
</dbReference>
<feature type="signal peptide" evidence="2">
    <location>
        <begin position="1"/>
        <end position="23"/>
    </location>
</feature>
<dbReference type="PROSITE" id="PS51257">
    <property type="entry name" value="PROKAR_LIPOPROTEIN"/>
    <property type="match status" value="1"/>
</dbReference>
<gene>
    <name evidence="4" type="ORF">BCR26_07250</name>
</gene>
<reference evidence="4 5" key="1">
    <citation type="submission" date="2016-09" db="EMBL/GenBank/DDBJ databases">
        <authorList>
            <person name="Capua I."/>
            <person name="De Benedictis P."/>
            <person name="Joannis T."/>
            <person name="Lombin L.H."/>
            <person name="Cattoli G."/>
        </authorList>
    </citation>
    <scope>NUCLEOTIDE SEQUENCE [LARGE SCALE GENOMIC DNA]</scope>
    <source>
        <strain evidence="4 5">LMG 25899</strain>
    </source>
</reference>
<proteinExistence type="predicted"/>
<evidence type="ECO:0000256" key="2">
    <source>
        <dbReference type="SAM" id="SignalP"/>
    </source>
</evidence>